<dbReference type="PROSITE" id="PS51846">
    <property type="entry name" value="CNNM"/>
    <property type="match status" value="1"/>
</dbReference>
<dbReference type="Proteomes" id="UP000214689">
    <property type="component" value="Chromosome"/>
</dbReference>
<organism evidence="13 14">
    <name type="scientific">Mogibacterium pumilum</name>
    <dbReference type="NCBI Taxonomy" id="86332"/>
    <lineage>
        <taxon>Bacteria</taxon>
        <taxon>Bacillati</taxon>
        <taxon>Bacillota</taxon>
        <taxon>Clostridia</taxon>
        <taxon>Peptostreptococcales</taxon>
        <taxon>Anaerovoracaceae</taxon>
        <taxon>Mogibacterium</taxon>
    </lineage>
</organism>
<keyword evidence="14" id="KW-1185">Reference proteome</keyword>
<keyword evidence="6 8" id="KW-0129">CBS domain</keyword>
<feature type="domain" description="CBS" evidence="11">
    <location>
        <begin position="281"/>
        <end position="338"/>
    </location>
</feature>
<evidence type="ECO:0000313" key="13">
    <source>
        <dbReference type="EMBL" id="ASS38022.1"/>
    </source>
</evidence>
<evidence type="ECO:0000259" key="12">
    <source>
        <dbReference type="PROSITE" id="PS51846"/>
    </source>
</evidence>
<keyword evidence="4" id="KW-0677">Repeat</keyword>
<dbReference type="InterPro" id="IPR002550">
    <property type="entry name" value="CNNM"/>
</dbReference>
<protein>
    <recommendedName>
        <fullName evidence="15">Hemolysin</fullName>
    </recommendedName>
</protein>
<dbReference type="Pfam" id="PF03471">
    <property type="entry name" value="CorC_HlyC"/>
    <property type="match status" value="1"/>
</dbReference>
<dbReference type="GO" id="GO:0005886">
    <property type="term" value="C:plasma membrane"/>
    <property type="evidence" value="ECO:0007669"/>
    <property type="project" value="TreeGrafter"/>
</dbReference>
<dbReference type="SUPFAM" id="SSF56176">
    <property type="entry name" value="FAD-binding/transporter-associated domain-like"/>
    <property type="match status" value="1"/>
</dbReference>
<name>A0A223ASS5_9FIRM</name>
<feature type="transmembrane region" description="Helical" evidence="10">
    <location>
        <begin position="6"/>
        <end position="29"/>
    </location>
</feature>
<keyword evidence="3 9" id="KW-0812">Transmembrane</keyword>
<evidence type="ECO:0000256" key="5">
    <source>
        <dbReference type="ARBA" id="ARBA00022989"/>
    </source>
</evidence>
<dbReference type="PANTHER" id="PTHR22777">
    <property type="entry name" value="HEMOLYSIN-RELATED"/>
    <property type="match status" value="1"/>
</dbReference>
<evidence type="ECO:0000313" key="14">
    <source>
        <dbReference type="Proteomes" id="UP000214689"/>
    </source>
</evidence>
<dbReference type="PANTHER" id="PTHR22777:SF17">
    <property type="entry name" value="UPF0053 PROTEIN SLL0260"/>
    <property type="match status" value="1"/>
</dbReference>
<dbReference type="FunFam" id="3.10.580.10:FF:000002">
    <property type="entry name" value="Magnesium/cobalt efflux protein CorC"/>
    <property type="match status" value="1"/>
</dbReference>
<feature type="domain" description="CBS" evidence="11">
    <location>
        <begin position="215"/>
        <end position="276"/>
    </location>
</feature>
<dbReference type="InterPro" id="IPR036318">
    <property type="entry name" value="FAD-bd_PCMH-like_sf"/>
</dbReference>
<feature type="transmembrane region" description="Helical" evidence="10">
    <location>
        <begin position="72"/>
        <end position="90"/>
    </location>
</feature>
<evidence type="ECO:0000256" key="6">
    <source>
        <dbReference type="ARBA" id="ARBA00023122"/>
    </source>
</evidence>
<dbReference type="InterPro" id="IPR046342">
    <property type="entry name" value="CBS_dom_sf"/>
</dbReference>
<keyword evidence="5 9" id="KW-1133">Transmembrane helix</keyword>
<comment type="similarity">
    <text evidence="2">Belongs to the UPF0053 family.</text>
</comment>
<dbReference type="InterPro" id="IPR016169">
    <property type="entry name" value="FAD-bd_PCMH_sub2"/>
</dbReference>
<keyword evidence="7 9" id="KW-0472">Membrane</keyword>
<dbReference type="InterPro" id="IPR005170">
    <property type="entry name" value="Transptr-assoc_dom"/>
</dbReference>
<dbReference type="Pfam" id="PF00571">
    <property type="entry name" value="CBS"/>
    <property type="match status" value="1"/>
</dbReference>
<dbReference type="OrthoDB" id="9798188at2"/>
<evidence type="ECO:0000259" key="11">
    <source>
        <dbReference type="PROSITE" id="PS51371"/>
    </source>
</evidence>
<dbReference type="AlphaFoldDB" id="A0A223ASS5"/>
<sequence length="441" mass="50711">MSSDPVSWTIYVLILLVVLVANGLVSASLNALDYVDRNKLNELREDEPNNKKAELIHDFIKKPSRYHYPDRIFMYSMAIAAIVVFNFGFYSKLDSYRFLPVVANILFAIFYFALADIFPKKLAVQSADSYALKLVLLQRFVCIVLFPITTLCLGVANLFLLIMRKDIDVDDTQFSEDHVRSMLDKGQESGDLKEEGRRMIDSIFEFDDLLAYEIMTPRTDVFMIDLQDDKEEYFEELMELRHSRIPICDGDTDNIIGLLLVKDYLLKGASVGFDDIDIKEIMREPYLVPETKNIDSLFIELQKTKQHIAILIDEYGGFSGIVSIEDIIEQIVGDIDDEFDDEDRIIEKISDSEFVVDGNVYLDDLDEETGIGLESENSETVGGFIIDYIGEIPKENSTYNPIQYKNITFQILEVKDRRIEKVRITVVEDTQETEKEERADE</sequence>
<dbReference type="Pfam" id="PF01595">
    <property type="entry name" value="CNNM"/>
    <property type="match status" value="1"/>
</dbReference>
<comment type="subcellular location">
    <subcellularLocation>
        <location evidence="1">Membrane</location>
        <topology evidence="1">Multi-pass membrane protein</topology>
    </subcellularLocation>
</comment>
<dbReference type="Gene3D" id="3.10.580.10">
    <property type="entry name" value="CBS-domain"/>
    <property type="match status" value="1"/>
</dbReference>
<dbReference type="SUPFAM" id="SSF54631">
    <property type="entry name" value="CBS-domain pair"/>
    <property type="match status" value="1"/>
</dbReference>
<evidence type="ECO:0000256" key="8">
    <source>
        <dbReference type="PROSITE-ProRule" id="PRU00703"/>
    </source>
</evidence>
<dbReference type="InterPro" id="IPR000644">
    <property type="entry name" value="CBS_dom"/>
</dbReference>
<evidence type="ECO:0000256" key="9">
    <source>
        <dbReference type="PROSITE-ProRule" id="PRU01193"/>
    </source>
</evidence>
<feature type="transmembrane region" description="Helical" evidence="10">
    <location>
        <begin position="140"/>
        <end position="163"/>
    </location>
</feature>
<dbReference type="InterPro" id="IPR044751">
    <property type="entry name" value="Ion_transp-like_CBS"/>
</dbReference>
<dbReference type="CDD" id="cd04590">
    <property type="entry name" value="CBS_pair_CorC_HlyC_assoc"/>
    <property type="match status" value="1"/>
</dbReference>
<evidence type="ECO:0000256" key="4">
    <source>
        <dbReference type="ARBA" id="ARBA00022737"/>
    </source>
</evidence>
<evidence type="ECO:0000256" key="2">
    <source>
        <dbReference type="ARBA" id="ARBA00006337"/>
    </source>
</evidence>
<accession>A0A223ASS5</accession>
<feature type="transmembrane region" description="Helical" evidence="10">
    <location>
        <begin position="96"/>
        <end position="119"/>
    </location>
</feature>
<evidence type="ECO:0000256" key="10">
    <source>
        <dbReference type="SAM" id="Phobius"/>
    </source>
</evidence>
<evidence type="ECO:0000256" key="3">
    <source>
        <dbReference type="ARBA" id="ARBA00022692"/>
    </source>
</evidence>
<dbReference type="PROSITE" id="PS51371">
    <property type="entry name" value="CBS"/>
    <property type="match status" value="2"/>
</dbReference>
<dbReference type="Gene3D" id="3.30.465.10">
    <property type="match status" value="1"/>
</dbReference>
<dbReference type="GO" id="GO:0050660">
    <property type="term" value="F:flavin adenine dinucleotide binding"/>
    <property type="evidence" value="ECO:0007669"/>
    <property type="project" value="InterPro"/>
</dbReference>
<proteinExistence type="inferred from homology"/>
<dbReference type="EMBL" id="CP016199">
    <property type="protein sequence ID" value="ASS38022.1"/>
    <property type="molecule type" value="Genomic_DNA"/>
</dbReference>
<evidence type="ECO:0000256" key="7">
    <source>
        <dbReference type="ARBA" id="ARBA00023136"/>
    </source>
</evidence>
<feature type="domain" description="CNNM transmembrane" evidence="12">
    <location>
        <begin position="4"/>
        <end position="196"/>
    </location>
</feature>
<dbReference type="RefSeq" id="WP_094234257.1">
    <property type="nucleotide sequence ID" value="NZ_CP016199.1"/>
</dbReference>
<evidence type="ECO:0008006" key="15">
    <source>
        <dbReference type="Google" id="ProtNLM"/>
    </source>
</evidence>
<dbReference type="SMART" id="SM01091">
    <property type="entry name" value="CorC_HlyC"/>
    <property type="match status" value="1"/>
</dbReference>
<gene>
    <name evidence="13" type="ORF">AXF17_06000</name>
</gene>
<reference evidence="14" key="1">
    <citation type="submission" date="2016-05" db="EMBL/GenBank/DDBJ databases">
        <authorList>
            <person name="Holder M.E."/>
            <person name="Ajami N.J."/>
            <person name="Petrosino J.F."/>
        </authorList>
    </citation>
    <scope>NUCLEOTIDE SEQUENCE [LARGE SCALE GENOMIC DNA]</scope>
    <source>
        <strain evidence="14">ATCC 700696</strain>
    </source>
</reference>
<evidence type="ECO:0000256" key="1">
    <source>
        <dbReference type="ARBA" id="ARBA00004141"/>
    </source>
</evidence>